<evidence type="ECO:0008006" key="3">
    <source>
        <dbReference type="Google" id="ProtNLM"/>
    </source>
</evidence>
<accession>A0A498CQG0</accession>
<evidence type="ECO:0000313" key="1">
    <source>
        <dbReference type="EMBL" id="RLK57454.1"/>
    </source>
</evidence>
<dbReference type="AlphaFoldDB" id="A0A498CQG0"/>
<name>A0A498CQG0_9GAMM</name>
<organism evidence="1 2">
    <name type="scientific">Stenotrophomonas rhizophila</name>
    <dbReference type="NCBI Taxonomy" id="216778"/>
    <lineage>
        <taxon>Bacteria</taxon>
        <taxon>Pseudomonadati</taxon>
        <taxon>Pseudomonadota</taxon>
        <taxon>Gammaproteobacteria</taxon>
        <taxon>Lysobacterales</taxon>
        <taxon>Lysobacteraceae</taxon>
        <taxon>Stenotrophomonas</taxon>
    </lineage>
</organism>
<reference evidence="1 2" key="1">
    <citation type="submission" date="2018-10" db="EMBL/GenBank/DDBJ databases">
        <title>Comparative analysis of microorganisms from saline springs in Andes Mountain Range, Colombia.</title>
        <authorList>
            <person name="Rubin E."/>
        </authorList>
    </citation>
    <scope>NUCLEOTIDE SEQUENCE [LARGE SCALE GENOMIC DNA]</scope>
    <source>
        <strain evidence="1 2">USBA GBX 843</strain>
    </source>
</reference>
<dbReference type="EMBL" id="RCDC01000004">
    <property type="protein sequence ID" value="RLK57454.1"/>
    <property type="molecule type" value="Genomic_DNA"/>
</dbReference>
<sequence length="143" mass="16031">MGGPIITQRELAPMKPGTAMEEQLQLKGIGRLLAGFGYRYGSEIQLHEVLATVLDRAGHAHVREYRLDASNRADFWLDGLVIEVKVAGSLADALRQVGRYIKLPQVRGVLLVTTERWGERPLVARPAWHGKPFNIIRLKRQAL</sequence>
<dbReference type="Proteomes" id="UP000274786">
    <property type="component" value="Unassembled WGS sequence"/>
</dbReference>
<dbReference type="RefSeq" id="WP_259462129.1">
    <property type="nucleotide sequence ID" value="NZ_RCDC01000004.1"/>
</dbReference>
<gene>
    <name evidence="1" type="ORF">BCL79_1860</name>
</gene>
<protein>
    <recommendedName>
        <fullName evidence="3">GxxExxY protein</fullName>
    </recommendedName>
</protein>
<proteinExistence type="predicted"/>
<evidence type="ECO:0000313" key="2">
    <source>
        <dbReference type="Proteomes" id="UP000274786"/>
    </source>
</evidence>
<comment type="caution">
    <text evidence="1">The sequence shown here is derived from an EMBL/GenBank/DDBJ whole genome shotgun (WGS) entry which is preliminary data.</text>
</comment>